<feature type="signal peptide" evidence="18">
    <location>
        <begin position="1"/>
        <end position="36"/>
    </location>
</feature>
<keyword evidence="9 16" id="KW-0547">Nucleotide-binding</keyword>
<dbReference type="Gene3D" id="1.10.510.10">
    <property type="entry name" value="Transferase(Phosphotransferase) domain 1"/>
    <property type="match status" value="1"/>
</dbReference>
<keyword evidence="10" id="KW-0418">Kinase</keyword>
<name>A0A6P5SQ47_PRUAV</name>
<evidence type="ECO:0000256" key="9">
    <source>
        <dbReference type="ARBA" id="ARBA00022741"/>
    </source>
</evidence>
<dbReference type="PROSITE" id="PS50011">
    <property type="entry name" value="PROTEIN_KINASE_DOM"/>
    <property type="match status" value="1"/>
</dbReference>
<dbReference type="CDD" id="cd14066">
    <property type="entry name" value="STKc_IRAK"/>
    <property type="match status" value="1"/>
</dbReference>
<dbReference type="GO" id="GO:0016020">
    <property type="term" value="C:membrane"/>
    <property type="evidence" value="ECO:0007669"/>
    <property type="project" value="UniProtKB-SubCell"/>
</dbReference>
<keyword evidence="20" id="KW-1185">Reference proteome</keyword>
<keyword evidence="11 16" id="KW-0067">ATP-binding</keyword>
<dbReference type="Proteomes" id="UP000515124">
    <property type="component" value="Unplaced"/>
</dbReference>
<keyword evidence="6 17" id="KW-0812">Transmembrane</keyword>
<sequence length="953" mass="104694">MHIWIGGILSDTDTTGRTRATHVFLLLMLTQLFVMAAEANTQDFSALMILMQEWGIRPPSWVGSDPCAEGWEGIDCSNSRVTSIMLASRGLTGQLPSAIQLLSELEILNLSFNKGLTGPLPTSLGNLTKLVYLVLAGCSFSGAIPGTIGSLEQLFYLDLNNNRLSDQIPPSIGSLSNLNYLDLTGNKLNGYIPVSSGTTPGLDMLHNAEHFHLGGNLLSGKVPPELFTSKMVLKHLILDNNNLTGRIPSTIGNVQTLLTVRLDRNSLSGHVPSSLNNLSNMAELHLSNNKLTGPMPNLTGMDLLYYVDMSNNTFDVSDVPDWFSTLQSLTTLMMENTGLQGRVPQALFSFSNLQTVVLRNNHLNGLLDIGTIYSDQLQLIDLENNLILNLTQSGGSNYTLILLGNPICDKTNMEKKYCIVSRSDSSYSMPPSNCAPVACSSGEVLSPNCKCAHPFKATLVVLFVSFSNLGNFSYYTALQASLMQSFHSYNLPVDSVSVSYPTWSSSYYLQLMLEVFPSGEDRFNETGASALASVLSNQTLPRPDYFGPYIVEFYYGKSGGSNKALVIGAAVGGSALLILVALVGVYAFQHKRKAHEPWSRSIPLVRWPFITQKKQTWISNISGSVPQLKGARLFSFEELMKYTNCFSEANDIGSGGYGKVYLGILPAGQMVAIKRAKRESMQGGIEFKAEVELLSRVHHKNLVSLVGFCLEQDEQMLVYEYAPNGNLRDSLSGKSGVWLDWKRRLKVALGAARGLAYLHEHANPSIIHRDIKPNNILLDKDLNAKVADFGLSKSMVDSGTHHVTTQVKGTMGYLDPEYYMTQQLTEKSDVYSFGVVMLELITARRPIERGNYIVRVVQMAMDKTKDLYNLQKILDPAIGLGRELKGLENFVDLAMLCLDDLQAKRPTMGEVVKEIENIIQLAALSTSDISASTSGNSEDVNKDLQRGVFNLQR</sequence>
<evidence type="ECO:0000256" key="16">
    <source>
        <dbReference type="PROSITE-ProRule" id="PRU10141"/>
    </source>
</evidence>
<dbReference type="GeneID" id="110758270"/>
<dbReference type="RefSeq" id="XP_021815775.1">
    <property type="nucleotide sequence ID" value="XM_021960083.1"/>
</dbReference>
<gene>
    <name evidence="21 22 23" type="primary">LOC110758270</name>
</gene>
<reference evidence="21 22" key="1">
    <citation type="submission" date="2025-04" db="UniProtKB">
        <authorList>
            <consortium name="RefSeq"/>
        </authorList>
    </citation>
    <scope>IDENTIFICATION</scope>
</reference>
<dbReference type="SUPFAM" id="SSF56112">
    <property type="entry name" value="Protein kinase-like (PK-like)"/>
    <property type="match status" value="1"/>
</dbReference>
<keyword evidence="15" id="KW-0325">Glycoprotein</keyword>
<keyword evidence="14" id="KW-0675">Receptor</keyword>
<keyword evidence="5" id="KW-0808">Transferase</keyword>
<comment type="subcellular location">
    <subcellularLocation>
        <location evidence="1">Membrane</location>
        <topology evidence="1">Single-pass type I membrane protein</topology>
    </subcellularLocation>
</comment>
<feature type="chain" id="PRO_5044648912" description="non-specific serine/threonine protein kinase" evidence="18">
    <location>
        <begin position="37"/>
        <end position="953"/>
    </location>
</feature>
<accession>A0A6P5SQ47</accession>
<dbReference type="PROSITE" id="PS00107">
    <property type="entry name" value="PROTEIN_KINASE_ATP"/>
    <property type="match status" value="1"/>
</dbReference>
<dbReference type="InterPro" id="IPR011009">
    <property type="entry name" value="Kinase-like_dom_sf"/>
</dbReference>
<dbReference type="PROSITE" id="PS00108">
    <property type="entry name" value="PROTEIN_KINASE_ST"/>
    <property type="match status" value="1"/>
</dbReference>
<dbReference type="RefSeq" id="XP_021815776.1">
    <property type="nucleotide sequence ID" value="XM_021960084.1"/>
</dbReference>
<keyword evidence="12 17" id="KW-1133">Transmembrane helix</keyword>
<evidence type="ECO:0000256" key="10">
    <source>
        <dbReference type="ARBA" id="ARBA00022777"/>
    </source>
</evidence>
<evidence type="ECO:0000256" key="13">
    <source>
        <dbReference type="ARBA" id="ARBA00023136"/>
    </source>
</evidence>
<dbReference type="InterPro" id="IPR032675">
    <property type="entry name" value="LRR_dom_sf"/>
</dbReference>
<evidence type="ECO:0000256" key="18">
    <source>
        <dbReference type="SAM" id="SignalP"/>
    </source>
</evidence>
<evidence type="ECO:0000256" key="15">
    <source>
        <dbReference type="ARBA" id="ARBA00023180"/>
    </source>
</evidence>
<dbReference type="InterPro" id="IPR008271">
    <property type="entry name" value="Ser/Thr_kinase_AS"/>
</dbReference>
<dbReference type="InterPro" id="IPR000719">
    <property type="entry name" value="Prot_kinase_dom"/>
</dbReference>
<dbReference type="FunFam" id="1.10.510.10:FF:000453">
    <property type="entry name" value="LRR receptor-like serine/threonine-protein kinase HSL2"/>
    <property type="match status" value="1"/>
</dbReference>
<proteinExistence type="predicted"/>
<evidence type="ECO:0000256" key="14">
    <source>
        <dbReference type="ARBA" id="ARBA00023170"/>
    </source>
</evidence>
<dbReference type="EC" id="2.7.11.1" evidence="2"/>
<dbReference type="GO" id="GO:0004674">
    <property type="term" value="F:protein serine/threonine kinase activity"/>
    <property type="evidence" value="ECO:0007669"/>
    <property type="project" value="UniProtKB-KW"/>
</dbReference>
<protein>
    <recommendedName>
        <fullName evidence="2">non-specific serine/threonine protein kinase</fullName>
        <ecNumber evidence="2">2.7.11.1</ecNumber>
    </recommendedName>
</protein>
<dbReference type="SMART" id="SM00220">
    <property type="entry name" value="S_TKc"/>
    <property type="match status" value="1"/>
</dbReference>
<dbReference type="GO" id="GO:0005524">
    <property type="term" value="F:ATP binding"/>
    <property type="evidence" value="ECO:0007669"/>
    <property type="project" value="UniProtKB-UniRule"/>
</dbReference>
<organism evidence="20 23">
    <name type="scientific">Prunus avium</name>
    <name type="common">Cherry</name>
    <name type="synonym">Cerasus avium</name>
    <dbReference type="NCBI Taxonomy" id="42229"/>
    <lineage>
        <taxon>Eukaryota</taxon>
        <taxon>Viridiplantae</taxon>
        <taxon>Streptophyta</taxon>
        <taxon>Embryophyta</taxon>
        <taxon>Tracheophyta</taxon>
        <taxon>Spermatophyta</taxon>
        <taxon>Magnoliopsida</taxon>
        <taxon>eudicotyledons</taxon>
        <taxon>Gunneridae</taxon>
        <taxon>Pentapetalae</taxon>
        <taxon>rosids</taxon>
        <taxon>fabids</taxon>
        <taxon>Rosales</taxon>
        <taxon>Rosaceae</taxon>
        <taxon>Amygdaloideae</taxon>
        <taxon>Amygdaleae</taxon>
        <taxon>Prunus</taxon>
    </lineage>
</organism>
<evidence type="ECO:0000256" key="11">
    <source>
        <dbReference type="ARBA" id="ARBA00022840"/>
    </source>
</evidence>
<dbReference type="FunFam" id="3.80.10.10:FF:000363">
    <property type="entry name" value="Leucine-rich repeat family protein"/>
    <property type="match status" value="1"/>
</dbReference>
<evidence type="ECO:0000256" key="17">
    <source>
        <dbReference type="SAM" id="Phobius"/>
    </source>
</evidence>
<evidence type="ECO:0000313" key="23">
    <source>
        <dbReference type="RefSeq" id="XP_021815776.1"/>
    </source>
</evidence>
<evidence type="ECO:0000313" key="22">
    <source>
        <dbReference type="RefSeq" id="XP_021815775.1"/>
    </source>
</evidence>
<evidence type="ECO:0000256" key="2">
    <source>
        <dbReference type="ARBA" id="ARBA00012513"/>
    </source>
</evidence>
<dbReference type="PANTHER" id="PTHR45974">
    <property type="entry name" value="RECEPTOR-LIKE PROTEIN 55"/>
    <property type="match status" value="1"/>
</dbReference>
<evidence type="ECO:0000256" key="4">
    <source>
        <dbReference type="ARBA" id="ARBA00022614"/>
    </source>
</evidence>
<keyword evidence="8" id="KW-0677">Repeat</keyword>
<evidence type="ECO:0000256" key="7">
    <source>
        <dbReference type="ARBA" id="ARBA00022729"/>
    </source>
</evidence>
<feature type="domain" description="Protein kinase" evidence="19">
    <location>
        <begin position="646"/>
        <end position="919"/>
    </location>
</feature>
<dbReference type="KEGG" id="pavi:110758270"/>
<evidence type="ECO:0000313" key="20">
    <source>
        <dbReference type="Proteomes" id="UP000515124"/>
    </source>
</evidence>
<evidence type="ECO:0000259" key="19">
    <source>
        <dbReference type="PROSITE" id="PS50011"/>
    </source>
</evidence>
<dbReference type="Pfam" id="PF00560">
    <property type="entry name" value="LRR_1"/>
    <property type="match status" value="2"/>
</dbReference>
<evidence type="ECO:0000256" key="8">
    <source>
        <dbReference type="ARBA" id="ARBA00022737"/>
    </source>
</evidence>
<evidence type="ECO:0000313" key="21">
    <source>
        <dbReference type="RefSeq" id="XP_021815774.1"/>
    </source>
</evidence>
<dbReference type="SUPFAM" id="SSF52058">
    <property type="entry name" value="L domain-like"/>
    <property type="match status" value="1"/>
</dbReference>
<feature type="binding site" evidence="16">
    <location>
        <position position="674"/>
    </location>
    <ligand>
        <name>ATP</name>
        <dbReference type="ChEBI" id="CHEBI:30616"/>
    </ligand>
</feature>
<dbReference type="PANTHER" id="PTHR45974:SF266">
    <property type="entry name" value="LEUCINE-RICH REPEAT RECEPTOR PROTEIN KINASE HPCA1"/>
    <property type="match status" value="1"/>
</dbReference>
<dbReference type="InterPro" id="IPR001611">
    <property type="entry name" value="Leu-rich_rpt"/>
</dbReference>
<feature type="transmembrane region" description="Helical" evidence="17">
    <location>
        <begin position="564"/>
        <end position="588"/>
    </location>
</feature>
<keyword evidence="13 17" id="KW-0472">Membrane</keyword>
<keyword evidence="7 18" id="KW-0732">Signal</keyword>
<evidence type="ECO:0000256" key="5">
    <source>
        <dbReference type="ARBA" id="ARBA00022679"/>
    </source>
</evidence>
<dbReference type="InterPro" id="IPR017441">
    <property type="entry name" value="Protein_kinase_ATP_BS"/>
</dbReference>
<dbReference type="FunFam" id="3.80.10.10:FF:000542">
    <property type="entry name" value="Leucine-rich repeat protein kinase family protein"/>
    <property type="match status" value="1"/>
</dbReference>
<keyword evidence="4" id="KW-0433">Leucine-rich repeat</keyword>
<evidence type="ECO:0000256" key="12">
    <source>
        <dbReference type="ARBA" id="ARBA00022989"/>
    </source>
</evidence>
<dbReference type="Pfam" id="PF00069">
    <property type="entry name" value="Pkinase"/>
    <property type="match status" value="1"/>
</dbReference>
<dbReference type="FunFam" id="3.30.200.20:FF:000328">
    <property type="entry name" value="Leucine-rich repeat protein kinase family protein"/>
    <property type="match status" value="1"/>
</dbReference>
<evidence type="ECO:0000256" key="1">
    <source>
        <dbReference type="ARBA" id="ARBA00004479"/>
    </source>
</evidence>
<keyword evidence="3" id="KW-0723">Serine/threonine-protein kinase</keyword>
<dbReference type="AlphaFoldDB" id="A0A6P5SQ47"/>
<evidence type="ECO:0000256" key="3">
    <source>
        <dbReference type="ARBA" id="ARBA00022527"/>
    </source>
</evidence>
<dbReference type="Gene3D" id="3.30.200.20">
    <property type="entry name" value="Phosphorylase Kinase, domain 1"/>
    <property type="match status" value="1"/>
</dbReference>
<dbReference type="RefSeq" id="XP_021815774.1">
    <property type="nucleotide sequence ID" value="XM_021960082.1"/>
</dbReference>
<evidence type="ECO:0000256" key="6">
    <source>
        <dbReference type="ARBA" id="ARBA00022692"/>
    </source>
</evidence>
<dbReference type="Gene3D" id="3.80.10.10">
    <property type="entry name" value="Ribonuclease Inhibitor"/>
    <property type="match status" value="2"/>
</dbReference>